<evidence type="ECO:0000259" key="9">
    <source>
        <dbReference type="PROSITE" id="PS50112"/>
    </source>
</evidence>
<reference evidence="11 12" key="1">
    <citation type="submission" date="2012-01" db="EMBL/GenBank/DDBJ databases">
        <title>Complete sequence of Desulfotomaculum gibsoniae DSM 7213.</title>
        <authorList>
            <consortium name="US DOE Joint Genome Institute"/>
            <person name="Lucas S."/>
            <person name="Han J."/>
            <person name="Lapidus A."/>
            <person name="Cheng J.-F."/>
            <person name="Goodwin L."/>
            <person name="Pitluck S."/>
            <person name="Peters L."/>
            <person name="Ovchinnikova G."/>
            <person name="Teshima H."/>
            <person name="Detter J.C."/>
            <person name="Han C."/>
            <person name="Tapia R."/>
            <person name="Land M."/>
            <person name="Hauser L."/>
            <person name="Kyrpides N."/>
            <person name="Ivanova N."/>
            <person name="Pagani I."/>
            <person name="Parshina S."/>
            <person name="Plugge C."/>
            <person name="Muyzer G."/>
            <person name="Kuever J."/>
            <person name="Ivanova A."/>
            <person name="Nazina T."/>
            <person name="Klenk H.-P."/>
            <person name="Brambilla E."/>
            <person name="Spring S."/>
            <person name="Stams A.F."/>
            <person name="Woyke T."/>
        </authorList>
    </citation>
    <scope>NUCLEOTIDE SEQUENCE [LARGE SCALE GENOMIC DNA]</scope>
    <source>
        <strain evidence="11 12">DSM 7213</strain>
    </source>
</reference>
<evidence type="ECO:0000256" key="3">
    <source>
        <dbReference type="ARBA" id="ARBA00022840"/>
    </source>
</evidence>
<dbReference type="KEGG" id="dgi:Desgi_0672"/>
<dbReference type="eggNOG" id="COG3829">
    <property type="taxonomic scope" value="Bacteria"/>
</dbReference>
<dbReference type="RefSeq" id="WP_006520875.1">
    <property type="nucleotide sequence ID" value="NC_021184.1"/>
</dbReference>
<dbReference type="Gene3D" id="3.40.50.300">
    <property type="entry name" value="P-loop containing nucleotide triphosphate hydrolases"/>
    <property type="match status" value="1"/>
</dbReference>
<dbReference type="AlphaFoldDB" id="R4KEY0"/>
<evidence type="ECO:0000256" key="4">
    <source>
        <dbReference type="ARBA" id="ARBA00023015"/>
    </source>
</evidence>
<dbReference type="GO" id="GO:0005524">
    <property type="term" value="F:ATP binding"/>
    <property type="evidence" value="ECO:0007669"/>
    <property type="project" value="UniProtKB-KW"/>
</dbReference>
<dbReference type="PROSITE" id="PS50112">
    <property type="entry name" value="PAS"/>
    <property type="match status" value="2"/>
</dbReference>
<evidence type="ECO:0000256" key="2">
    <source>
        <dbReference type="ARBA" id="ARBA00022797"/>
    </source>
</evidence>
<dbReference type="CDD" id="cd00130">
    <property type="entry name" value="PAS"/>
    <property type="match status" value="2"/>
</dbReference>
<dbReference type="Proteomes" id="UP000013520">
    <property type="component" value="Chromosome"/>
</dbReference>
<evidence type="ECO:0000256" key="5">
    <source>
        <dbReference type="ARBA" id="ARBA00023125"/>
    </source>
</evidence>
<dbReference type="PROSITE" id="PS50045">
    <property type="entry name" value="SIGMA54_INTERACT_4"/>
    <property type="match status" value="1"/>
</dbReference>
<dbReference type="PROSITE" id="PS00688">
    <property type="entry name" value="SIGMA54_INTERACT_3"/>
    <property type="match status" value="1"/>
</dbReference>
<evidence type="ECO:0000259" key="8">
    <source>
        <dbReference type="PROSITE" id="PS50045"/>
    </source>
</evidence>
<dbReference type="Pfam" id="PF00158">
    <property type="entry name" value="Sigma54_activat"/>
    <property type="match status" value="1"/>
</dbReference>
<dbReference type="PROSITE" id="PS00676">
    <property type="entry name" value="SIGMA54_INTERACT_2"/>
    <property type="match status" value="1"/>
</dbReference>
<keyword evidence="6" id="KW-0804">Transcription</keyword>
<proteinExistence type="predicted"/>
<feature type="domain" description="PAS" evidence="9">
    <location>
        <begin position="12"/>
        <end position="60"/>
    </location>
</feature>
<keyword evidence="12" id="KW-1185">Reference proteome</keyword>
<dbReference type="InterPro" id="IPR002078">
    <property type="entry name" value="Sigma_54_int"/>
</dbReference>
<dbReference type="Gene3D" id="3.30.450.20">
    <property type="entry name" value="PAS domain"/>
    <property type="match status" value="2"/>
</dbReference>
<name>R4KEY0_9FIRM</name>
<keyword evidence="1" id="KW-0547">Nucleotide-binding</keyword>
<dbReference type="InterPro" id="IPR025943">
    <property type="entry name" value="Sigma_54_int_dom_ATP-bd_2"/>
</dbReference>
<dbReference type="NCBIfam" id="TIGR00229">
    <property type="entry name" value="sensory_box"/>
    <property type="match status" value="1"/>
</dbReference>
<gene>
    <name evidence="11" type="ORF">Desgi_0672</name>
</gene>
<dbReference type="GO" id="GO:0006355">
    <property type="term" value="P:regulation of DNA-templated transcription"/>
    <property type="evidence" value="ECO:0007669"/>
    <property type="project" value="InterPro"/>
</dbReference>
<dbReference type="Pfam" id="PF25601">
    <property type="entry name" value="AAA_lid_14"/>
    <property type="match status" value="1"/>
</dbReference>
<dbReference type="InterPro" id="IPR025662">
    <property type="entry name" value="Sigma_54_int_dom_ATP-bd_1"/>
</dbReference>
<feature type="domain" description="PAS" evidence="9">
    <location>
        <begin position="131"/>
        <end position="182"/>
    </location>
</feature>
<evidence type="ECO:0000313" key="11">
    <source>
        <dbReference type="EMBL" id="AGL00227.1"/>
    </source>
</evidence>
<dbReference type="SUPFAM" id="SSF55785">
    <property type="entry name" value="PYP-like sensor domain (PAS domain)"/>
    <property type="match status" value="2"/>
</dbReference>
<dbReference type="InterPro" id="IPR030828">
    <property type="entry name" value="HTH_TyrR"/>
</dbReference>
<keyword evidence="2" id="KW-0058">Aromatic hydrocarbons catabolism</keyword>
<evidence type="ECO:0000313" key="12">
    <source>
        <dbReference type="Proteomes" id="UP000013520"/>
    </source>
</evidence>
<keyword evidence="4" id="KW-0805">Transcription regulation</keyword>
<feature type="domain" description="PAC" evidence="10">
    <location>
        <begin position="196"/>
        <end position="252"/>
    </location>
</feature>
<dbReference type="SMART" id="SM00382">
    <property type="entry name" value="AAA"/>
    <property type="match status" value="1"/>
</dbReference>
<dbReference type="EMBL" id="CP003273">
    <property type="protein sequence ID" value="AGL00227.1"/>
    <property type="molecule type" value="Genomic_DNA"/>
</dbReference>
<dbReference type="PANTHER" id="PTHR32071">
    <property type="entry name" value="TRANSCRIPTIONAL REGULATORY PROTEIN"/>
    <property type="match status" value="1"/>
</dbReference>
<keyword evidence="3" id="KW-0067">ATP-binding</keyword>
<dbReference type="GO" id="GO:0003677">
    <property type="term" value="F:DNA binding"/>
    <property type="evidence" value="ECO:0007669"/>
    <property type="project" value="UniProtKB-KW"/>
</dbReference>
<dbReference type="Pfam" id="PF13426">
    <property type="entry name" value="PAS_9"/>
    <property type="match status" value="1"/>
</dbReference>
<dbReference type="InterPro" id="IPR035965">
    <property type="entry name" value="PAS-like_dom_sf"/>
</dbReference>
<dbReference type="eggNOG" id="COG3290">
    <property type="taxonomic scope" value="Bacteria"/>
</dbReference>
<dbReference type="InterPro" id="IPR058031">
    <property type="entry name" value="AAA_lid_NorR"/>
</dbReference>
<dbReference type="Gene3D" id="1.10.8.60">
    <property type="match status" value="1"/>
</dbReference>
<evidence type="ECO:0000259" key="10">
    <source>
        <dbReference type="PROSITE" id="PS50113"/>
    </source>
</evidence>
<dbReference type="HOGENOM" id="CLU_000445_8_1_9"/>
<keyword evidence="5" id="KW-0238">DNA-binding</keyword>
<evidence type="ECO:0000256" key="1">
    <source>
        <dbReference type="ARBA" id="ARBA00022741"/>
    </source>
</evidence>
<dbReference type="InterPro" id="IPR000700">
    <property type="entry name" value="PAS-assoc_C"/>
</dbReference>
<dbReference type="InterPro" id="IPR025944">
    <property type="entry name" value="Sigma_54_int_dom_CS"/>
</dbReference>
<feature type="domain" description="Sigma-54 factor interaction" evidence="8">
    <location>
        <begin position="277"/>
        <end position="506"/>
    </location>
</feature>
<dbReference type="PROSITE" id="PS00675">
    <property type="entry name" value="SIGMA54_INTERACT_1"/>
    <property type="match status" value="1"/>
</dbReference>
<evidence type="ECO:0000256" key="7">
    <source>
        <dbReference type="ARBA" id="ARBA00029500"/>
    </source>
</evidence>
<dbReference type="InterPro" id="IPR000014">
    <property type="entry name" value="PAS"/>
</dbReference>
<dbReference type="InterPro" id="IPR013767">
    <property type="entry name" value="PAS_fold"/>
</dbReference>
<dbReference type="SUPFAM" id="SSF46689">
    <property type="entry name" value="Homeodomain-like"/>
    <property type="match status" value="1"/>
</dbReference>
<evidence type="ECO:0000256" key="6">
    <source>
        <dbReference type="ARBA" id="ARBA00023163"/>
    </source>
</evidence>
<dbReference type="Pfam" id="PF18024">
    <property type="entry name" value="HTH_50"/>
    <property type="match status" value="1"/>
</dbReference>
<dbReference type="Pfam" id="PF00989">
    <property type="entry name" value="PAS"/>
    <property type="match status" value="1"/>
</dbReference>
<protein>
    <recommendedName>
        <fullName evidence="7">HTH-type transcriptional regulatory protein TyrR</fullName>
    </recommendedName>
</protein>
<dbReference type="SUPFAM" id="SSF52540">
    <property type="entry name" value="P-loop containing nucleoside triphosphate hydrolases"/>
    <property type="match status" value="1"/>
</dbReference>
<dbReference type="PROSITE" id="PS50113">
    <property type="entry name" value="PAC"/>
    <property type="match status" value="1"/>
</dbReference>
<dbReference type="FunFam" id="3.40.50.300:FF:000006">
    <property type="entry name" value="DNA-binding transcriptional regulator NtrC"/>
    <property type="match status" value="1"/>
</dbReference>
<organism evidence="11 12">
    <name type="scientific">Desulfoscipio gibsoniae DSM 7213</name>
    <dbReference type="NCBI Taxonomy" id="767817"/>
    <lineage>
        <taxon>Bacteria</taxon>
        <taxon>Bacillati</taxon>
        <taxon>Bacillota</taxon>
        <taxon>Clostridia</taxon>
        <taxon>Eubacteriales</taxon>
        <taxon>Desulfallaceae</taxon>
        <taxon>Desulfoscipio</taxon>
    </lineage>
</organism>
<dbReference type="CDD" id="cd00009">
    <property type="entry name" value="AAA"/>
    <property type="match status" value="1"/>
</dbReference>
<dbReference type="OrthoDB" id="9803970at2"/>
<dbReference type="InterPro" id="IPR009057">
    <property type="entry name" value="Homeodomain-like_sf"/>
</dbReference>
<accession>R4KEY0</accession>
<dbReference type="SMART" id="SM00091">
    <property type="entry name" value="PAS"/>
    <property type="match status" value="2"/>
</dbReference>
<dbReference type="InterPro" id="IPR003593">
    <property type="entry name" value="AAA+_ATPase"/>
</dbReference>
<sequence length="598" mass="66826">MNLQDYVTASPVHGHTEEILDCVHNGILAIDTGGVITVCNKAAGHLLSINPEDVIGKKLLKVIDVGQCTLSRVIATGQPEYSLKIKVNGRTMVSNHTPLLTENKLVGAVAVFQDITELERVSSELESVRQLCNRLDTVFGSSFDGIMVTDATSKVVRINKALARLTGLDDSYFVGKPIEDLVRNGIFKFESVTAKALREGRTVTAFQYINPSKKEVLVTASPVYNDDGSVAWMITNLRDITELNQFKEKLRESQMKTALYHAELSQLLKEKIRHETVIAESKEMLKVLDTSIRVAQTDSTILITGESGAGKEVVAQIIHNVSARSKGNFIQVNCGAIPENLLEAELFGYEAGAFTDARKQGKTGLLELANKGSIMLDEIAEMPVNLQVKLLRVLQEQEFYRLGGTKTIKLNVRVIAATNKDLWECVCRGTFREDLFYRINVVPINVPSLRQRREDIIPLVMHFLNSIKEKYQVEKRLEPGALDMLEEYRWPGNVRELKNVIERLVILCEGNTISVQQVAEQLNRSPKRPLKPVVVNGLLPLKDAQEMLEKDLLEMAMNRHKTTRKAARALGIAQSSVVRKLARYNIKSVQQWTTSLDI</sequence>
<dbReference type="Gene3D" id="1.10.10.60">
    <property type="entry name" value="Homeodomain-like"/>
    <property type="match status" value="1"/>
</dbReference>
<dbReference type="InterPro" id="IPR027417">
    <property type="entry name" value="P-loop_NTPase"/>
</dbReference>